<comment type="caution">
    <text evidence="5">The sequence shown here is derived from an EMBL/GenBank/DDBJ whole genome shotgun (WGS) entry which is preliminary data.</text>
</comment>
<evidence type="ECO:0000256" key="1">
    <source>
        <dbReference type="ARBA" id="ARBA00022737"/>
    </source>
</evidence>
<dbReference type="EMBL" id="PPEL01000072">
    <property type="protein sequence ID" value="PNV64714.1"/>
    <property type="molecule type" value="Genomic_DNA"/>
</dbReference>
<keyword evidence="2" id="KW-0378">Hydrolase</keyword>
<dbReference type="SUPFAM" id="SSF69360">
    <property type="entry name" value="Cell wall binding repeat"/>
    <property type="match status" value="1"/>
</dbReference>
<evidence type="ECO:0000313" key="5">
    <source>
        <dbReference type="EMBL" id="PNV64714.1"/>
    </source>
</evidence>
<accession>A0A2K2U375</accession>
<dbReference type="Gene3D" id="2.10.270.10">
    <property type="entry name" value="Cholin Binding"/>
    <property type="match status" value="2"/>
</dbReference>
<dbReference type="Gene3D" id="3.40.630.40">
    <property type="entry name" value="Zn-dependent exopeptidases"/>
    <property type="match status" value="1"/>
</dbReference>
<name>A0A2K2U375_9ACTN</name>
<dbReference type="GO" id="GO:0030288">
    <property type="term" value="C:outer membrane-bounded periplasmic space"/>
    <property type="evidence" value="ECO:0007669"/>
    <property type="project" value="TreeGrafter"/>
</dbReference>
<keyword evidence="6" id="KW-1185">Reference proteome</keyword>
<dbReference type="PANTHER" id="PTHR30404:SF0">
    <property type="entry name" value="N-ACETYLMURAMOYL-L-ALANINE AMIDASE AMIC"/>
    <property type="match status" value="1"/>
</dbReference>
<dbReference type="InterPro" id="IPR050695">
    <property type="entry name" value="N-acetylmuramoyl_amidase_3"/>
</dbReference>
<dbReference type="CDD" id="cd02696">
    <property type="entry name" value="MurNAc-LAA"/>
    <property type="match status" value="1"/>
</dbReference>
<dbReference type="Pfam" id="PF19127">
    <property type="entry name" value="Choline_bind_3"/>
    <property type="match status" value="1"/>
</dbReference>
<feature type="region of interest" description="Disordered" evidence="3">
    <location>
        <begin position="55"/>
        <end position="74"/>
    </location>
</feature>
<dbReference type="Pfam" id="PF01520">
    <property type="entry name" value="Amidase_3"/>
    <property type="match status" value="1"/>
</dbReference>
<dbReference type="SUPFAM" id="SSF53187">
    <property type="entry name" value="Zn-dependent exopeptidases"/>
    <property type="match status" value="1"/>
</dbReference>
<evidence type="ECO:0000313" key="6">
    <source>
        <dbReference type="Proteomes" id="UP000236488"/>
    </source>
</evidence>
<dbReference type="SMART" id="SM00646">
    <property type="entry name" value="Ami_3"/>
    <property type="match status" value="1"/>
</dbReference>
<dbReference type="RefSeq" id="WP_193602635.1">
    <property type="nucleotide sequence ID" value="NZ_PPEL01000072.1"/>
</dbReference>
<dbReference type="AlphaFoldDB" id="A0A2K2U375"/>
<evidence type="ECO:0000259" key="4">
    <source>
        <dbReference type="SMART" id="SM00646"/>
    </source>
</evidence>
<keyword evidence="1" id="KW-0677">Repeat</keyword>
<dbReference type="InterPro" id="IPR002508">
    <property type="entry name" value="MurNAc-LAA_cat"/>
</dbReference>
<sequence>MDSGEIGMFGRFARAMLSAVLAIGVALPAMPQVAFADDRGSAAAVAPEEAGISLAASSQSDGTMPSPAAEGDASAAVPVIEDSTQARVGFVYIDAPALFVGGTQDVVVALDETEAVVQSAELFYVDTAGVQKSVAANKFAGNAALFEISVGEAGDYEVRSMAATLADGSVVVLDLYDEERAAYPGFIAVSAAADPFSIDDEGLEGAALTFSLDGDGGLVAGKSLPDVIGSAALQARGSSNLLSSDDGTLVIVLDTGHGGSDPGAVANGLLEKDLTLSIARYCKEALGQYANVKVCMTRSSDFYVGLKERVDYAVSVGADAFVGIHINSAGTSGANGAEVWYPNASSWYYEAHVEGRQLAESILEKLTELGLYDRGVKVRDSDDELNPDGSVADYYATIRYARQVGMPSIIVEHAFITGDGDSQKLAQDAWLKAMGEADAEGIAQAYGLSKGHWVFEDGVWHWYEGSTMVINAWKNIDGMRHWFGPDGVAVRGWHDIDGSRYYFDPGTANLHRGWYDEGGRRYRLDRDDGHLWTGWYTVDGVWYCSDENGVLRK</sequence>
<gene>
    <name evidence="5" type="ORF">C2L80_10405</name>
</gene>
<feature type="non-terminal residue" evidence="5">
    <location>
        <position position="553"/>
    </location>
</feature>
<dbReference type="GO" id="GO:0009253">
    <property type="term" value="P:peptidoglycan catabolic process"/>
    <property type="evidence" value="ECO:0007669"/>
    <property type="project" value="InterPro"/>
</dbReference>
<evidence type="ECO:0000256" key="2">
    <source>
        <dbReference type="ARBA" id="ARBA00022801"/>
    </source>
</evidence>
<dbReference type="InterPro" id="IPR018337">
    <property type="entry name" value="Cell_wall/Cho-bd_repeat"/>
</dbReference>
<dbReference type="PANTHER" id="PTHR30404">
    <property type="entry name" value="N-ACETYLMURAMOYL-L-ALANINE AMIDASE"/>
    <property type="match status" value="1"/>
</dbReference>
<feature type="domain" description="MurNAc-LAA" evidence="4">
    <location>
        <begin position="310"/>
        <end position="443"/>
    </location>
</feature>
<dbReference type="Proteomes" id="UP000236488">
    <property type="component" value="Unassembled WGS sequence"/>
</dbReference>
<proteinExistence type="predicted"/>
<evidence type="ECO:0000256" key="3">
    <source>
        <dbReference type="SAM" id="MobiDB-lite"/>
    </source>
</evidence>
<protein>
    <recommendedName>
        <fullName evidence="4">MurNAc-LAA domain-containing protein</fullName>
    </recommendedName>
</protein>
<organism evidence="5 6">
    <name type="scientific">Rubneribacter badeniensis</name>
    <dbReference type="NCBI Taxonomy" id="2070688"/>
    <lineage>
        <taxon>Bacteria</taxon>
        <taxon>Bacillati</taxon>
        <taxon>Actinomycetota</taxon>
        <taxon>Coriobacteriia</taxon>
        <taxon>Eggerthellales</taxon>
        <taxon>Eggerthellaceae</taxon>
        <taxon>Rubneribacter</taxon>
    </lineage>
</organism>
<dbReference type="GO" id="GO:0008745">
    <property type="term" value="F:N-acetylmuramoyl-L-alanine amidase activity"/>
    <property type="evidence" value="ECO:0007669"/>
    <property type="project" value="InterPro"/>
</dbReference>
<reference evidence="5 6" key="1">
    <citation type="journal article" date="2018" name="Int. J. Syst. Evol. Microbiol.">
        <title>Rubneribacter badeniensis gen. nov., sp. nov. and Enteroscipio rubneri gen. nov., sp. nov., new members of the Eggerthellaceae isolated from human faeces.</title>
        <authorList>
            <person name="Danylec N."/>
            <person name="Gobl A."/>
            <person name="Stoll D.A."/>
            <person name="Hetzer B."/>
            <person name="Kulling S.E."/>
            <person name="Huch M."/>
        </authorList>
    </citation>
    <scope>NUCLEOTIDE SEQUENCE [LARGE SCALE GENOMIC DNA]</scope>
    <source>
        <strain evidence="5 6">ResAG-85</strain>
    </source>
</reference>